<proteinExistence type="predicted"/>
<accession>A0A0H5E7Q3</accession>
<sequence length="117" mass="13105">MDPLNQTPNHQAPKDFWEDPEIKNFLTRLDCQIDTFDRFNIDLSGSYSLLLPTITKITVNLQKPSLFRDGAGRRPKALLTMLSTSDLSKKVQDCAESYLTGKGFEVVGKGSLEGQLK</sequence>
<protein>
    <submittedName>
        <fullName evidence="1">Uncharacterized protein</fullName>
    </submittedName>
</protein>
<dbReference type="EMBL" id="CWGJ01000028">
    <property type="protein sequence ID" value="CRX39365.1"/>
    <property type="molecule type" value="Genomic_DNA"/>
</dbReference>
<keyword evidence="2" id="KW-1185">Reference proteome</keyword>
<organism evidence="1 2">
    <name type="scientific">Estrella lausannensis</name>
    <dbReference type="NCBI Taxonomy" id="483423"/>
    <lineage>
        <taxon>Bacteria</taxon>
        <taxon>Pseudomonadati</taxon>
        <taxon>Chlamydiota</taxon>
        <taxon>Chlamydiia</taxon>
        <taxon>Parachlamydiales</taxon>
        <taxon>Candidatus Criblamydiaceae</taxon>
        <taxon>Estrella</taxon>
    </lineage>
</organism>
<gene>
    <name evidence="1" type="ORF">ELAC_2044</name>
</gene>
<evidence type="ECO:0000313" key="1">
    <source>
        <dbReference type="EMBL" id="CRX39365.1"/>
    </source>
</evidence>
<name>A0A0H5E7Q3_9BACT</name>
<dbReference type="RefSeq" id="WP_098039235.1">
    <property type="nucleotide sequence ID" value="NZ_CWGJ01000028.1"/>
</dbReference>
<evidence type="ECO:0000313" key="2">
    <source>
        <dbReference type="Proteomes" id="UP000220251"/>
    </source>
</evidence>
<dbReference type="Proteomes" id="UP000220251">
    <property type="component" value="Unassembled WGS sequence"/>
</dbReference>
<dbReference type="AlphaFoldDB" id="A0A0H5E7Q3"/>
<reference evidence="2" key="1">
    <citation type="submission" date="2015-06" db="EMBL/GenBank/DDBJ databases">
        <authorList>
            <person name="Bertelli C."/>
        </authorList>
    </citation>
    <scope>NUCLEOTIDE SEQUENCE [LARGE SCALE GENOMIC DNA]</scope>
    <source>
        <strain evidence="2">CRIB-30</strain>
    </source>
</reference>